<dbReference type="Pfam" id="PF05635">
    <property type="entry name" value="23S_rRNA_IVP"/>
    <property type="match status" value="1"/>
</dbReference>
<dbReference type="InterPro" id="IPR012657">
    <property type="entry name" value="23S_rRNA-intervening_sequence"/>
</dbReference>
<dbReference type="PANTHER" id="PTHR38471">
    <property type="entry name" value="FOUR HELIX BUNDLE PROTEIN"/>
    <property type="match status" value="1"/>
</dbReference>
<accession>A0A5B8UGU2</accession>
<keyword evidence="2" id="KW-1185">Reference proteome</keyword>
<dbReference type="Proteomes" id="UP000321204">
    <property type="component" value="Chromosome"/>
</dbReference>
<protein>
    <submittedName>
        <fullName evidence="1">Four helix bundle protein</fullName>
    </submittedName>
</protein>
<dbReference type="SUPFAM" id="SSF158446">
    <property type="entry name" value="IVS-encoded protein-like"/>
    <property type="match status" value="1"/>
</dbReference>
<evidence type="ECO:0000313" key="1">
    <source>
        <dbReference type="EMBL" id="QEC55738.1"/>
    </source>
</evidence>
<gene>
    <name evidence="1" type="ORF">FSB75_07490</name>
</gene>
<dbReference type="RefSeq" id="WP_146785006.1">
    <property type="nucleotide sequence ID" value="NZ_BAABIO010000001.1"/>
</dbReference>
<dbReference type="EMBL" id="CP042433">
    <property type="protein sequence ID" value="QEC55738.1"/>
    <property type="molecule type" value="Genomic_DNA"/>
</dbReference>
<reference evidence="1 2" key="1">
    <citation type="journal article" date="2015" name="Int. J. Syst. Evol. Microbiol.">
        <title>Flavisolibacter ginsenosidimutans sp. nov., with ginsenoside-converting activity isolated from soil used for cultivating ginseng.</title>
        <authorList>
            <person name="Zhao Y."/>
            <person name="Liu Q."/>
            <person name="Kang M.S."/>
            <person name="Jin F."/>
            <person name="Yu H."/>
            <person name="Im W.T."/>
        </authorList>
    </citation>
    <scope>NUCLEOTIDE SEQUENCE [LARGE SCALE GENOMIC DNA]</scope>
    <source>
        <strain evidence="1 2">Gsoil 636</strain>
    </source>
</reference>
<dbReference type="PANTHER" id="PTHR38471:SF2">
    <property type="entry name" value="FOUR HELIX BUNDLE PROTEIN"/>
    <property type="match status" value="1"/>
</dbReference>
<dbReference type="NCBIfam" id="TIGR02436">
    <property type="entry name" value="four helix bundle protein"/>
    <property type="match status" value="1"/>
</dbReference>
<dbReference type="PIRSF" id="PIRSF035652">
    <property type="entry name" value="CHP02436"/>
    <property type="match status" value="1"/>
</dbReference>
<dbReference type="AlphaFoldDB" id="A0A5B8UGU2"/>
<dbReference type="OrthoDB" id="285993at2"/>
<proteinExistence type="predicted"/>
<evidence type="ECO:0000313" key="2">
    <source>
        <dbReference type="Proteomes" id="UP000321204"/>
    </source>
</evidence>
<sequence length="126" mass="14452">MSESIVYQKAYLFAIEVVKLYKLLSMEKKEFVLSRQMLRPGTSIGANVNEAVSSESKRDFVHKLSIALKKRERRLTVSLLKDSEYITPEQFSPLSNSCTSLIKILSSIIITTKERYFKKQSTTHNS</sequence>
<dbReference type="KEGG" id="fgg:FSB75_07490"/>
<dbReference type="InterPro" id="IPR036583">
    <property type="entry name" value="23S_rRNA_IVS_sf"/>
</dbReference>
<dbReference type="Gene3D" id="1.20.1440.60">
    <property type="entry name" value="23S rRNA-intervening sequence"/>
    <property type="match status" value="1"/>
</dbReference>
<name>A0A5B8UGU2_9BACT</name>
<organism evidence="1 2">
    <name type="scientific">Flavisolibacter ginsenosidimutans</name>
    <dbReference type="NCBI Taxonomy" id="661481"/>
    <lineage>
        <taxon>Bacteria</taxon>
        <taxon>Pseudomonadati</taxon>
        <taxon>Bacteroidota</taxon>
        <taxon>Chitinophagia</taxon>
        <taxon>Chitinophagales</taxon>
        <taxon>Chitinophagaceae</taxon>
        <taxon>Flavisolibacter</taxon>
    </lineage>
</organism>